<evidence type="ECO:0000313" key="4">
    <source>
        <dbReference type="Proteomes" id="UP000249229"/>
    </source>
</evidence>
<protein>
    <recommendedName>
        <fullName evidence="2">Ice-binding protein C-terminal domain-containing protein</fullName>
    </recommendedName>
</protein>
<accession>A0A2W5PB75</accession>
<comment type="caution">
    <text evidence="3">The sequence shown here is derived from an EMBL/GenBank/DDBJ whole genome shotgun (WGS) entry which is preliminary data.</text>
</comment>
<keyword evidence="1" id="KW-1133">Transmembrane helix</keyword>
<evidence type="ECO:0000256" key="1">
    <source>
        <dbReference type="SAM" id="Phobius"/>
    </source>
</evidence>
<sequence>MRPPLAGPDFFEISVSGPAASGFKGTISFAAVPEPATWGMMVLGFAAAGMALRRRRPAPDRLAART</sequence>
<dbReference type="AlphaFoldDB" id="A0A2W5PB75"/>
<dbReference type="EMBL" id="QFQI01000006">
    <property type="protein sequence ID" value="PZQ60155.1"/>
    <property type="molecule type" value="Genomic_DNA"/>
</dbReference>
<dbReference type="InterPro" id="IPR013424">
    <property type="entry name" value="Ice-binding_C"/>
</dbReference>
<keyword evidence="1" id="KW-0812">Transmembrane</keyword>
<dbReference type="Pfam" id="PF07589">
    <property type="entry name" value="PEP-CTERM"/>
    <property type="match status" value="1"/>
</dbReference>
<gene>
    <name evidence="3" type="ORF">DI544_09620</name>
</gene>
<keyword evidence="1" id="KW-0472">Membrane</keyword>
<organism evidence="3 4">
    <name type="scientific">Sphingomonas taxi</name>
    <dbReference type="NCBI Taxonomy" id="1549858"/>
    <lineage>
        <taxon>Bacteria</taxon>
        <taxon>Pseudomonadati</taxon>
        <taxon>Pseudomonadota</taxon>
        <taxon>Alphaproteobacteria</taxon>
        <taxon>Sphingomonadales</taxon>
        <taxon>Sphingomonadaceae</taxon>
        <taxon>Sphingomonas</taxon>
    </lineage>
</organism>
<dbReference type="NCBIfam" id="TIGR02595">
    <property type="entry name" value="PEP_CTERM"/>
    <property type="match status" value="1"/>
</dbReference>
<reference evidence="3 4" key="1">
    <citation type="submission" date="2017-08" db="EMBL/GenBank/DDBJ databases">
        <title>Infants hospitalized years apart are colonized by the same room-sourced microbial strains.</title>
        <authorList>
            <person name="Brooks B."/>
            <person name="Olm M.R."/>
            <person name="Firek B.A."/>
            <person name="Baker R."/>
            <person name="Thomas B.C."/>
            <person name="Morowitz M.J."/>
            <person name="Banfield J.F."/>
        </authorList>
    </citation>
    <scope>NUCLEOTIDE SEQUENCE [LARGE SCALE GENOMIC DNA]</scope>
    <source>
        <strain evidence="3">S2_005_001_R1_22</strain>
    </source>
</reference>
<name>A0A2W5PB75_9SPHN</name>
<feature type="transmembrane region" description="Helical" evidence="1">
    <location>
        <begin position="35"/>
        <end position="52"/>
    </location>
</feature>
<evidence type="ECO:0000313" key="3">
    <source>
        <dbReference type="EMBL" id="PZQ60155.1"/>
    </source>
</evidence>
<dbReference type="NCBIfam" id="NF035944">
    <property type="entry name" value="PEPxxWA-CTERM"/>
    <property type="match status" value="1"/>
</dbReference>
<evidence type="ECO:0000259" key="2">
    <source>
        <dbReference type="Pfam" id="PF07589"/>
    </source>
</evidence>
<proteinExistence type="predicted"/>
<feature type="domain" description="Ice-binding protein C-terminal" evidence="2">
    <location>
        <begin position="31"/>
        <end position="55"/>
    </location>
</feature>
<dbReference type="Proteomes" id="UP000249229">
    <property type="component" value="Unassembled WGS sequence"/>
</dbReference>